<evidence type="ECO:0000313" key="2">
    <source>
        <dbReference type="Proteomes" id="UP000822688"/>
    </source>
</evidence>
<comment type="caution">
    <text evidence="1">The sequence shown here is derived from an EMBL/GenBank/DDBJ whole genome shotgun (WGS) entry which is preliminary data.</text>
</comment>
<reference evidence="1 2" key="1">
    <citation type="submission" date="2020-06" db="EMBL/GenBank/DDBJ databases">
        <title>WGS assembly of Ceratodon purpureus strain R40.</title>
        <authorList>
            <person name="Carey S.B."/>
            <person name="Jenkins J."/>
            <person name="Shu S."/>
            <person name="Lovell J.T."/>
            <person name="Sreedasyam A."/>
            <person name="Maumus F."/>
            <person name="Tiley G.P."/>
            <person name="Fernandez-Pozo N."/>
            <person name="Barry K."/>
            <person name="Chen C."/>
            <person name="Wang M."/>
            <person name="Lipzen A."/>
            <person name="Daum C."/>
            <person name="Saski C.A."/>
            <person name="Payton A.C."/>
            <person name="Mcbreen J.C."/>
            <person name="Conrad R.E."/>
            <person name="Kollar L.M."/>
            <person name="Olsson S."/>
            <person name="Huttunen S."/>
            <person name="Landis J.B."/>
            <person name="Wickett N.J."/>
            <person name="Johnson M.G."/>
            <person name="Rensing S.A."/>
            <person name="Grimwood J."/>
            <person name="Schmutz J."/>
            <person name="Mcdaniel S.F."/>
        </authorList>
    </citation>
    <scope>NUCLEOTIDE SEQUENCE [LARGE SCALE GENOMIC DNA]</scope>
    <source>
        <strain evidence="1 2">R40</strain>
    </source>
</reference>
<evidence type="ECO:0000313" key="1">
    <source>
        <dbReference type="EMBL" id="KAG0571212.1"/>
    </source>
</evidence>
<sequence length="161" mass="18482">MASWESPVCDGVLSKLLQRLTVRPCVWDPDYIAGVPGSASMPCTIKDIEMARNASPLWRDIIDNSPEWAAIRLARYDFNNEVGVMWEAYEPFVMSQFFITWEVFTKSWRMHSPITSRRLRLDPIGWLSEVELATLTSLLWDPQNVRIDVEEGGTIRHAPDV</sequence>
<keyword evidence="2" id="KW-1185">Reference proteome</keyword>
<accession>A0A8T0HK86</accession>
<proteinExistence type="predicted"/>
<gene>
    <name evidence="1" type="ORF">KC19_6G220100</name>
</gene>
<organism evidence="1 2">
    <name type="scientific">Ceratodon purpureus</name>
    <name type="common">Fire moss</name>
    <name type="synonym">Dicranum purpureum</name>
    <dbReference type="NCBI Taxonomy" id="3225"/>
    <lineage>
        <taxon>Eukaryota</taxon>
        <taxon>Viridiplantae</taxon>
        <taxon>Streptophyta</taxon>
        <taxon>Embryophyta</taxon>
        <taxon>Bryophyta</taxon>
        <taxon>Bryophytina</taxon>
        <taxon>Bryopsida</taxon>
        <taxon>Dicranidae</taxon>
        <taxon>Pseudoditrichales</taxon>
        <taxon>Ditrichaceae</taxon>
        <taxon>Ceratodon</taxon>
    </lineage>
</organism>
<dbReference type="AlphaFoldDB" id="A0A8T0HK86"/>
<name>A0A8T0HK86_CERPU</name>
<protein>
    <submittedName>
        <fullName evidence="1">Uncharacterized protein</fullName>
    </submittedName>
</protein>
<dbReference type="EMBL" id="CM026427">
    <property type="protein sequence ID" value="KAG0571212.1"/>
    <property type="molecule type" value="Genomic_DNA"/>
</dbReference>
<dbReference type="Proteomes" id="UP000822688">
    <property type="component" value="Chromosome 6"/>
</dbReference>